<dbReference type="GO" id="GO:0005096">
    <property type="term" value="F:GTPase activator activity"/>
    <property type="evidence" value="ECO:0007669"/>
    <property type="project" value="UniProtKB-KW"/>
</dbReference>
<evidence type="ECO:0000313" key="4">
    <source>
        <dbReference type="EMBL" id="TKY88354.1"/>
    </source>
</evidence>
<dbReference type="Proteomes" id="UP000306050">
    <property type="component" value="Chromosome SGRAM_16"/>
</dbReference>
<name>A0A4U7KUP0_9BASI</name>
<proteinExistence type="predicted"/>
<dbReference type="InterPro" id="IPR045913">
    <property type="entry name" value="TBC20/Gyp8-like"/>
</dbReference>
<feature type="region of interest" description="Disordered" evidence="2">
    <location>
        <begin position="78"/>
        <end position="97"/>
    </location>
</feature>
<dbReference type="Pfam" id="PF00566">
    <property type="entry name" value="RabGAP-TBC"/>
    <property type="match status" value="1"/>
</dbReference>
<dbReference type="EMBL" id="SRRM01000009">
    <property type="protein sequence ID" value="TKY88354.1"/>
    <property type="molecule type" value="Genomic_DNA"/>
</dbReference>
<feature type="compositionally biased region" description="Low complexity" evidence="2">
    <location>
        <begin position="1"/>
        <end position="17"/>
    </location>
</feature>
<feature type="compositionally biased region" description="Basic and acidic residues" evidence="2">
    <location>
        <begin position="158"/>
        <end position="180"/>
    </location>
</feature>
<organism evidence="4 5">
    <name type="scientific">Sporisorium graminicola</name>
    <dbReference type="NCBI Taxonomy" id="280036"/>
    <lineage>
        <taxon>Eukaryota</taxon>
        <taxon>Fungi</taxon>
        <taxon>Dikarya</taxon>
        <taxon>Basidiomycota</taxon>
        <taxon>Ustilaginomycotina</taxon>
        <taxon>Ustilaginomycetes</taxon>
        <taxon>Ustilaginales</taxon>
        <taxon>Ustilaginaceae</taxon>
        <taxon>Sporisorium</taxon>
    </lineage>
</organism>
<protein>
    <recommendedName>
        <fullName evidence="3">Rab-GAP TBC domain-containing protein</fullName>
    </recommendedName>
</protein>
<dbReference type="PANTHER" id="PTHR20913">
    <property type="entry name" value="TBC1 DOMAIN FAMILY MEMBER 20/GTPASE"/>
    <property type="match status" value="1"/>
</dbReference>
<dbReference type="InterPro" id="IPR035969">
    <property type="entry name" value="Rab-GAP_TBC_sf"/>
</dbReference>
<evidence type="ECO:0000259" key="3">
    <source>
        <dbReference type="PROSITE" id="PS50086"/>
    </source>
</evidence>
<dbReference type="RefSeq" id="XP_029740339.1">
    <property type="nucleotide sequence ID" value="XM_029883304.1"/>
</dbReference>
<dbReference type="GO" id="GO:0006888">
    <property type="term" value="P:endoplasmic reticulum to Golgi vesicle-mediated transport"/>
    <property type="evidence" value="ECO:0007669"/>
    <property type="project" value="TreeGrafter"/>
</dbReference>
<dbReference type="GeneID" id="40725601"/>
<dbReference type="PANTHER" id="PTHR20913:SF7">
    <property type="entry name" value="RE60063P"/>
    <property type="match status" value="1"/>
</dbReference>
<keyword evidence="5" id="KW-1185">Reference proteome</keyword>
<feature type="region of interest" description="Disordered" evidence="2">
    <location>
        <begin position="1"/>
        <end position="48"/>
    </location>
</feature>
<accession>A0A4U7KUP0</accession>
<dbReference type="SMART" id="SM00164">
    <property type="entry name" value="TBC"/>
    <property type="match status" value="1"/>
</dbReference>
<feature type="region of interest" description="Disordered" evidence="2">
    <location>
        <begin position="121"/>
        <end position="211"/>
    </location>
</feature>
<dbReference type="KEGG" id="sgra:EX895_002706"/>
<sequence length="664" mass="72193">MTAENSAPASGASSSASITHQHATFTETPQSRRQRLQQQCLEPSSSRSTAYGDHRVEAWLLLLGITEDHIQAHITTLQDEKLPEKEQPSSSTKFTDLASIPLDKDGWQVADQDILREAPVTAGLGRGDDGWKVVKSKKSRRRRDDETASTVSAPNSPELDRSERDSDAVESRDSSPKSNDDAETPIDPSRKVHPHQPATVATRTPPPQYLNLSSRDVEQVAKDVERSFIGPAFKHLFPPQATHSDDGSDDGERTPALKQQRRAQLSHLILTTLSRYPSLHYFQGYHDILSAVLLALTPHSPDPSVREQAILQLAAERLSLHVIRDSMTPDLLPILGQLRLVSNLVHLCDPELAELMDRASPVPFFALPWLLTLLTHDAAEVEVMQRAVEFVLAYGPGAAIYLCAAVLMARREEVMGMDDEQRQDPAVLHAVLGRLPLICAEGVQGGEKTRGRREEANAIYTDPDVELPSLAADRALAASSGSRNTPAAERRGMAISTLLQQTVSLMHRYPLSALQAPAIMGPASVLFTWPALFDRPCASIDWHSATTLAETALAGPTERLVQAPHPPPPPSTADPLPSDDDDEKHPHPHRGRSRRDNALTQPHNARVLAVVGLSGLLVAALFTASQTPAATGRMASASAEHTNRVLTLIVSLLSTWGRVVGGTS</sequence>
<feature type="domain" description="Rab-GAP TBC" evidence="3">
    <location>
        <begin position="49"/>
        <end position="395"/>
    </location>
</feature>
<evidence type="ECO:0000256" key="1">
    <source>
        <dbReference type="ARBA" id="ARBA00022468"/>
    </source>
</evidence>
<dbReference type="AlphaFoldDB" id="A0A4U7KUP0"/>
<dbReference type="GO" id="GO:0005789">
    <property type="term" value="C:endoplasmic reticulum membrane"/>
    <property type="evidence" value="ECO:0007669"/>
    <property type="project" value="TreeGrafter"/>
</dbReference>
<feature type="region of interest" description="Disordered" evidence="2">
    <location>
        <begin position="232"/>
        <end position="260"/>
    </location>
</feature>
<reference evidence="4 5" key="1">
    <citation type="submission" date="2019-05" db="EMBL/GenBank/DDBJ databases">
        <title>Sporisorium graminicola CBS 10092 draft sequencing and annotation.</title>
        <authorList>
            <person name="Solano-Gonzalez S."/>
            <person name="Caddick M.X."/>
            <person name="Darby A."/>
        </authorList>
    </citation>
    <scope>NUCLEOTIDE SEQUENCE [LARGE SCALE GENOMIC DNA]</scope>
    <source>
        <strain evidence="4 5">CBS 10092</strain>
    </source>
</reference>
<dbReference type="SUPFAM" id="SSF47923">
    <property type="entry name" value="Ypt/Rab-GAP domain of gyp1p"/>
    <property type="match status" value="2"/>
</dbReference>
<dbReference type="InterPro" id="IPR000195">
    <property type="entry name" value="Rab-GAP-TBC_dom"/>
</dbReference>
<feature type="region of interest" description="Disordered" evidence="2">
    <location>
        <begin position="559"/>
        <end position="601"/>
    </location>
</feature>
<evidence type="ECO:0000313" key="5">
    <source>
        <dbReference type="Proteomes" id="UP000306050"/>
    </source>
</evidence>
<feature type="compositionally biased region" description="Basic and acidic residues" evidence="2">
    <location>
        <begin position="78"/>
        <end position="87"/>
    </location>
</feature>
<evidence type="ECO:0000256" key="2">
    <source>
        <dbReference type="SAM" id="MobiDB-lite"/>
    </source>
</evidence>
<comment type="caution">
    <text evidence="4">The sequence shown here is derived from an EMBL/GenBank/DDBJ whole genome shotgun (WGS) entry which is preliminary data.</text>
</comment>
<keyword evidence="1" id="KW-0343">GTPase activation</keyword>
<dbReference type="PROSITE" id="PS50086">
    <property type="entry name" value="TBC_RABGAP"/>
    <property type="match status" value="1"/>
</dbReference>
<feature type="compositionally biased region" description="Polar residues" evidence="2">
    <location>
        <begin position="18"/>
        <end position="29"/>
    </location>
</feature>
<dbReference type="Gene3D" id="1.10.8.1310">
    <property type="match status" value="1"/>
</dbReference>
<feature type="compositionally biased region" description="Basic and acidic residues" evidence="2">
    <location>
        <begin position="243"/>
        <end position="255"/>
    </location>
</feature>
<dbReference type="Gene3D" id="1.10.472.80">
    <property type="entry name" value="Ypt/Rab-GAP domain of gyp1p, domain 3"/>
    <property type="match status" value="1"/>
</dbReference>
<gene>
    <name evidence="4" type="ORF">EX895_002706</name>
</gene>
<dbReference type="OrthoDB" id="10249988at2759"/>